<dbReference type="GO" id="GO:0016020">
    <property type="term" value="C:membrane"/>
    <property type="evidence" value="ECO:0007669"/>
    <property type="project" value="UniProtKB-UniRule"/>
</dbReference>
<gene>
    <name evidence="4" type="ORF">SCE1572_12635</name>
</gene>
<dbReference type="InterPro" id="IPR006665">
    <property type="entry name" value="OmpA-like"/>
</dbReference>
<feature type="compositionally biased region" description="Low complexity" evidence="2">
    <location>
        <begin position="106"/>
        <end position="115"/>
    </location>
</feature>
<evidence type="ECO:0000259" key="3">
    <source>
        <dbReference type="PROSITE" id="PS51123"/>
    </source>
</evidence>
<dbReference type="PATRIC" id="fig|1254432.3.peg.2841"/>
<evidence type="ECO:0000313" key="5">
    <source>
        <dbReference type="Proteomes" id="UP000014803"/>
    </source>
</evidence>
<name>S4XQ06_SORCE</name>
<accession>S4XQ06</accession>
<keyword evidence="1" id="KW-0472">Membrane</keyword>
<feature type="region of interest" description="Disordered" evidence="2">
    <location>
        <begin position="275"/>
        <end position="334"/>
    </location>
</feature>
<dbReference type="STRING" id="1254432.SCE1572_12635"/>
<sequence>MGVAAVSAEGSAGIAPSLPVRAGGVGRRLVALLAPALLVGCGYTEFEMKAQLDRSERLQRELQTSQQRVRQLEQDVARGGVAAPPREDPLSAEGIDLGAGPGAGAQRGEAAGARPAAERDSGVLRAFLPVAAGDVTVAPRDGRVVISIPTRVLFKGNRDALSPAGEKILRDVAAIIRGNEPLKGLDYQVVGHTAGGAPGVAPGVAWRNGWDVTVAQARAVLLFLAQPKEAGLPVARLSLASFADLPPADVGGGAPAQPADPRLEIVVEGTAQIAERPAGEARPVGATPAGATPAGGTAPAGAAPAGAARPGGAARPAGEARPGTGTKGGDDTYP</sequence>
<protein>
    <recommendedName>
        <fullName evidence="3">OmpA-like domain-containing protein</fullName>
    </recommendedName>
</protein>
<feature type="compositionally biased region" description="Low complexity" evidence="2">
    <location>
        <begin position="281"/>
        <end position="324"/>
    </location>
</feature>
<dbReference type="Gene3D" id="3.30.1330.60">
    <property type="entry name" value="OmpA-like domain"/>
    <property type="match status" value="1"/>
</dbReference>
<dbReference type="PROSITE" id="PS51123">
    <property type="entry name" value="OMPA_2"/>
    <property type="match status" value="1"/>
</dbReference>
<feature type="region of interest" description="Disordered" evidence="2">
    <location>
        <begin position="62"/>
        <end position="115"/>
    </location>
</feature>
<proteinExistence type="predicted"/>
<dbReference type="eggNOG" id="COG1360">
    <property type="taxonomic scope" value="Bacteria"/>
</dbReference>
<organism evidence="4 5">
    <name type="scientific">Sorangium cellulosum So0157-2</name>
    <dbReference type="NCBI Taxonomy" id="1254432"/>
    <lineage>
        <taxon>Bacteria</taxon>
        <taxon>Pseudomonadati</taxon>
        <taxon>Myxococcota</taxon>
        <taxon>Polyangia</taxon>
        <taxon>Polyangiales</taxon>
        <taxon>Polyangiaceae</taxon>
        <taxon>Sorangium</taxon>
    </lineage>
</organism>
<dbReference type="HOGENOM" id="CLU_849662_0_0_7"/>
<dbReference type="Proteomes" id="UP000014803">
    <property type="component" value="Chromosome"/>
</dbReference>
<reference evidence="4 5" key="1">
    <citation type="journal article" date="2013" name="Sci. Rep.">
        <title>Extraordinary expansion of a Sorangium cellulosum genome from an alkaline milieu.</title>
        <authorList>
            <person name="Han K."/>
            <person name="Li Z.F."/>
            <person name="Peng R."/>
            <person name="Zhu L.P."/>
            <person name="Zhou T."/>
            <person name="Wang L.G."/>
            <person name="Li S.G."/>
            <person name="Zhang X.B."/>
            <person name="Hu W."/>
            <person name="Wu Z.H."/>
            <person name="Qin N."/>
            <person name="Li Y.Z."/>
        </authorList>
    </citation>
    <scope>NUCLEOTIDE SEQUENCE [LARGE SCALE GENOMIC DNA]</scope>
    <source>
        <strain evidence="4 5">So0157-2</strain>
    </source>
</reference>
<dbReference type="InterPro" id="IPR036737">
    <property type="entry name" value="OmpA-like_sf"/>
</dbReference>
<dbReference type="SUPFAM" id="SSF103088">
    <property type="entry name" value="OmpA-like"/>
    <property type="match status" value="1"/>
</dbReference>
<evidence type="ECO:0000256" key="1">
    <source>
        <dbReference type="PROSITE-ProRule" id="PRU00473"/>
    </source>
</evidence>
<evidence type="ECO:0000313" key="4">
    <source>
        <dbReference type="EMBL" id="AGP35287.1"/>
    </source>
</evidence>
<dbReference type="AlphaFoldDB" id="S4XQ06"/>
<dbReference type="EMBL" id="CP003969">
    <property type="protein sequence ID" value="AGP35287.1"/>
    <property type="molecule type" value="Genomic_DNA"/>
</dbReference>
<evidence type="ECO:0000256" key="2">
    <source>
        <dbReference type="SAM" id="MobiDB-lite"/>
    </source>
</evidence>
<dbReference type="KEGG" id="scu:SCE1572_12635"/>
<feature type="domain" description="OmpA-like" evidence="3">
    <location>
        <begin position="141"/>
        <end position="271"/>
    </location>
</feature>